<dbReference type="InterPro" id="IPR016193">
    <property type="entry name" value="Cytidine_deaminase-like"/>
</dbReference>
<gene>
    <name evidence="5" type="ORF">VaNZ11_000851</name>
</gene>
<dbReference type="Gene3D" id="3.40.140.10">
    <property type="entry name" value="Cytidine Deaminase, domain 2"/>
    <property type="match status" value="1"/>
</dbReference>
<comment type="caution">
    <text evidence="5">The sequence shown here is derived from an EMBL/GenBank/DDBJ whole genome shotgun (WGS) entry which is preliminary data.</text>
</comment>
<dbReference type="InterPro" id="IPR002125">
    <property type="entry name" value="CMP_dCMP_dom"/>
</dbReference>
<dbReference type="CDD" id="cd01285">
    <property type="entry name" value="nucleoside_deaminase"/>
    <property type="match status" value="1"/>
</dbReference>
<dbReference type="SUPFAM" id="SSF53927">
    <property type="entry name" value="Cytidine deaminase-like"/>
    <property type="match status" value="1"/>
</dbReference>
<keyword evidence="1" id="KW-0479">Metal-binding</keyword>
<accession>A0ABQ5RN84</accession>
<dbReference type="InterPro" id="IPR016192">
    <property type="entry name" value="APOBEC/CMP_deaminase_Zn-bd"/>
</dbReference>
<reference evidence="5 6" key="1">
    <citation type="journal article" date="2023" name="IScience">
        <title>Expanded male sex-determining region conserved during the evolution of homothallism in the green alga Volvox.</title>
        <authorList>
            <person name="Yamamoto K."/>
            <person name="Matsuzaki R."/>
            <person name="Mahakham W."/>
            <person name="Heman W."/>
            <person name="Sekimoto H."/>
            <person name="Kawachi M."/>
            <person name="Minakuchi Y."/>
            <person name="Toyoda A."/>
            <person name="Nozaki H."/>
        </authorList>
    </citation>
    <scope>NUCLEOTIDE SEQUENCE [LARGE SCALE GENOMIC DNA]</scope>
    <source>
        <strain evidence="5 6">NIES-4468</strain>
    </source>
</reference>
<evidence type="ECO:0000313" key="5">
    <source>
        <dbReference type="EMBL" id="GLI59025.1"/>
    </source>
</evidence>
<evidence type="ECO:0000256" key="1">
    <source>
        <dbReference type="ARBA" id="ARBA00022723"/>
    </source>
</evidence>
<protein>
    <recommendedName>
        <fullName evidence="4">CMP/dCMP-type deaminase domain-containing protein</fullName>
    </recommendedName>
</protein>
<dbReference type="PROSITE" id="PS00903">
    <property type="entry name" value="CYT_DCMP_DEAMINASES_1"/>
    <property type="match status" value="1"/>
</dbReference>
<dbReference type="PANTHER" id="PTHR11079">
    <property type="entry name" value="CYTOSINE DEAMINASE FAMILY MEMBER"/>
    <property type="match status" value="1"/>
</dbReference>
<keyword evidence="3" id="KW-0862">Zinc</keyword>
<dbReference type="PANTHER" id="PTHR11079:SF149">
    <property type="entry name" value="TRNA-SPECIFIC ADENOSINE DEAMINASE 2"/>
    <property type="match status" value="1"/>
</dbReference>
<dbReference type="PROSITE" id="PS51747">
    <property type="entry name" value="CYT_DCMP_DEAMINASES_2"/>
    <property type="match status" value="1"/>
</dbReference>
<evidence type="ECO:0000256" key="2">
    <source>
        <dbReference type="ARBA" id="ARBA00022801"/>
    </source>
</evidence>
<keyword evidence="6" id="KW-1185">Reference proteome</keyword>
<name>A0ABQ5RN84_9CHLO</name>
<proteinExistence type="predicted"/>
<sequence>MFCPFPTCFAQPCGRLSQLACPCLTNSHEFVIIKCHKIEHNRGIINLRMSSAPPSLPDIASISRARTQGWTEQHIGYMCQAIAQALEAWACREVPVGCVVVRDGKVVGRGHNLTNKTRNGTRHAEMIAIDQMLAANNGSVQEANFERCDLYVTVEPCIMCAGALSLLGFRQVYFGCGNDRFGGCGSILPINFEGCGSCTRQPIVGSYAGRGFPSKGGLFAEEAVEMLREFYAAGNPCAPRPHRPVPREA</sequence>
<keyword evidence="2" id="KW-0378">Hydrolase</keyword>
<evidence type="ECO:0000256" key="3">
    <source>
        <dbReference type="ARBA" id="ARBA00022833"/>
    </source>
</evidence>
<organism evidence="5 6">
    <name type="scientific">Volvox africanus</name>
    <dbReference type="NCBI Taxonomy" id="51714"/>
    <lineage>
        <taxon>Eukaryota</taxon>
        <taxon>Viridiplantae</taxon>
        <taxon>Chlorophyta</taxon>
        <taxon>core chlorophytes</taxon>
        <taxon>Chlorophyceae</taxon>
        <taxon>CS clade</taxon>
        <taxon>Chlamydomonadales</taxon>
        <taxon>Volvocaceae</taxon>
        <taxon>Volvox</taxon>
    </lineage>
</organism>
<feature type="domain" description="CMP/dCMP-type deaminase" evidence="4">
    <location>
        <begin position="72"/>
        <end position="195"/>
    </location>
</feature>
<evidence type="ECO:0000313" key="6">
    <source>
        <dbReference type="Proteomes" id="UP001165090"/>
    </source>
</evidence>
<dbReference type="EMBL" id="BSDZ01000003">
    <property type="protein sequence ID" value="GLI59025.1"/>
    <property type="molecule type" value="Genomic_DNA"/>
</dbReference>
<evidence type="ECO:0000259" key="4">
    <source>
        <dbReference type="PROSITE" id="PS51747"/>
    </source>
</evidence>
<dbReference type="Pfam" id="PF00383">
    <property type="entry name" value="dCMP_cyt_deam_1"/>
    <property type="match status" value="1"/>
</dbReference>
<dbReference type="Proteomes" id="UP001165090">
    <property type="component" value="Unassembled WGS sequence"/>
</dbReference>